<gene>
    <name evidence="4" type="ORF">EST38_g2384</name>
</gene>
<keyword evidence="5" id="KW-1185">Reference proteome</keyword>
<name>A0A4Q2DSL0_9AGAR</name>
<evidence type="ECO:0000256" key="2">
    <source>
        <dbReference type="ARBA" id="ARBA00022980"/>
    </source>
</evidence>
<dbReference type="OrthoDB" id="275000at2759"/>
<dbReference type="GO" id="GO:0006412">
    <property type="term" value="P:translation"/>
    <property type="evidence" value="ECO:0007669"/>
    <property type="project" value="InterPro"/>
</dbReference>
<accession>A0A4Q2DSL0</accession>
<dbReference type="PANTHER" id="PTHR14413">
    <property type="entry name" value="RIBOSOMAL PROTEIN L17"/>
    <property type="match status" value="1"/>
</dbReference>
<evidence type="ECO:0000313" key="4">
    <source>
        <dbReference type="EMBL" id="RXW23480.1"/>
    </source>
</evidence>
<dbReference type="GO" id="GO:0005762">
    <property type="term" value="C:mitochondrial large ribosomal subunit"/>
    <property type="evidence" value="ECO:0007669"/>
    <property type="project" value="TreeGrafter"/>
</dbReference>
<keyword evidence="3" id="KW-0687">Ribonucleoprotein</keyword>
<dbReference type="PANTHER" id="PTHR14413:SF16">
    <property type="entry name" value="LARGE RIBOSOMAL SUBUNIT PROTEIN BL17M"/>
    <property type="match status" value="1"/>
</dbReference>
<dbReference type="AlphaFoldDB" id="A0A4Q2DSL0"/>
<dbReference type="GO" id="GO:0003735">
    <property type="term" value="F:structural constituent of ribosome"/>
    <property type="evidence" value="ECO:0007669"/>
    <property type="project" value="InterPro"/>
</dbReference>
<evidence type="ECO:0008006" key="6">
    <source>
        <dbReference type="Google" id="ProtNLM"/>
    </source>
</evidence>
<comment type="caution">
    <text evidence="4">The sequence shown here is derived from an EMBL/GenBank/DDBJ whole genome shotgun (WGS) entry which is preliminary data.</text>
</comment>
<organism evidence="4 5">
    <name type="scientific">Candolleomyces aberdarensis</name>
    <dbReference type="NCBI Taxonomy" id="2316362"/>
    <lineage>
        <taxon>Eukaryota</taxon>
        <taxon>Fungi</taxon>
        <taxon>Dikarya</taxon>
        <taxon>Basidiomycota</taxon>
        <taxon>Agaricomycotina</taxon>
        <taxon>Agaricomycetes</taxon>
        <taxon>Agaricomycetidae</taxon>
        <taxon>Agaricales</taxon>
        <taxon>Agaricineae</taxon>
        <taxon>Psathyrellaceae</taxon>
        <taxon>Candolleomyces</taxon>
    </lineage>
</organism>
<dbReference type="SUPFAM" id="SSF64263">
    <property type="entry name" value="Prokaryotic ribosomal protein L17"/>
    <property type="match status" value="1"/>
</dbReference>
<dbReference type="InterPro" id="IPR000456">
    <property type="entry name" value="Ribosomal_bL17"/>
</dbReference>
<dbReference type="Gene3D" id="3.90.1030.10">
    <property type="entry name" value="Ribosomal protein L17"/>
    <property type="match status" value="1"/>
</dbReference>
<sequence length="227" mass="25501">MGKKGDAGSHTRAANFLLKPVALSNLVETFSKRYAERPGGYTRVLKLGNRKGDNAPQAVLELVDNPHDLRWEMTARAVGWDILQDKVQKQRVSTAMKHGAGETKQVLAAEKRIEFGERGGVLRPQTRWNVQKLLRYRGEEGLNELSEKASTHADKLLATPLALKSMFDKKKHIEQHNLAPRPIAGQKHVGETRSVLDMSKGRLGYQRQVPSKVLTMKKTFNLKSHHV</sequence>
<evidence type="ECO:0000256" key="3">
    <source>
        <dbReference type="ARBA" id="ARBA00023274"/>
    </source>
</evidence>
<dbReference type="EMBL" id="SDEE01000041">
    <property type="protein sequence ID" value="RXW23480.1"/>
    <property type="molecule type" value="Genomic_DNA"/>
</dbReference>
<proteinExistence type="inferred from homology"/>
<dbReference type="Proteomes" id="UP000290288">
    <property type="component" value="Unassembled WGS sequence"/>
</dbReference>
<evidence type="ECO:0000313" key="5">
    <source>
        <dbReference type="Proteomes" id="UP000290288"/>
    </source>
</evidence>
<reference evidence="4 5" key="1">
    <citation type="submission" date="2019-01" db="EMBL/GenBank/DDBJ databases">
        <title>Draft genome sequence of Psathyrella aberdarensis IHI B618.</title>
        <authorList>
            <person name="Buettner E."/>
            <person name="Kellner H."/>
        </authorList>
    </citation>
    <scope>NUCLEOTIDE SEQUENCE [LARGE SCALE GENOMIC DNA]</scope>
    <source>
        <strain evidence="4 5">IHI B618</strain>
    </source>
</reference>
<evidence type="ECO:0000256" key="1">
    <source>
        <dbReference type="ARBA" id="ARBA00008777"/>
    </source>
</evidence>
<comment type="similarity">
    <text evidence="1">Belongs to the bacterial ribosomal protein bL17 family.</text>
</comment>
<dbReference type="InterPro" id="IPR036373">
    <property type="entry name" value="Ribosomal_bL17_sf"/>
</dbReference>
<protein>
    <recommendedName>
        <fullName evidence="6">Ribosomal protein L17</fullName>
    </recommendedName>
</protein>
<dbReference type="STRING" id="2316362.A0A4Q2DSL0"/>
<keyword evidence="2" id="KW-0689">Ribosomal protein</keyword>
<dbReference type="Pfam" id="PF01196">
    <property type="entry name" value="Ribosomal_L17"/>
    <property type="match status" value="1"/>
</dbReference>